<evidence type="ECO:0000313" key="3">
    <source>
        <dbReference type="Proteomes" id="UP000016665"/>
    </source>
</evidence>
<reference evidence="2" key="3">
    <citation type="submission" date="2025-09" db="UniProtKB">
        <authorList>
            <consortium name="Ensembl"/>
        </authorList>
    </citation>
    <scope>IDENTIFICATION</scope>
</reference>
<dbReference type="Pfam" id="PF00429">
    <property type="entry name" value="TLV_coat"/>
    <property type="match status" value="1"/>
</dbReference>
<evidence type="ECO:0000313" key="2">
    <source>
        <dbReference type="Ensembl" id="ENSFALP00000030814.1"/>
    </source>
</evidence>
<sequence length="524" mass="58887">MLLEKENPRLVWVGMDLKAHPNPSLPWQGHFHCYWFCAYWGCETIVTGNRWKPPKEDKFLKVTGWPSNCISRSTYLGRHPGNCTHLTVTVLQTHDPSWAVGRLWSVYRREDPSITRYPDIGTVIQIIRSPSPKHHIAIGPNKLAISQKGEPPIPTFPMATVPSPAQTLPTPEVPSQTLFTRMLHAAFLSLNTSRPNLTKSCWLCYDSRPPFYEGIGSDKPFQYSQRASPKQCKWDAPSRGITLGIISGHGICIGNKNIKTQNKELCSSVVRLNRCEKWAIPATGNIWACHTTGLTPCVSVKHFNESNDLCVQVIVIPRILYHTDDEVMLHFETEPLRAKRELATAVSLAVLLTLGGTGAATGITSLATQKQNLQQLQRAIDEDLLEIHKTILKLEESLFSLSEMVLQNRRGLELLLMQQGGLCAALNEECCTYVNHSGPIRKSMAELKSRLERRSYELQQQNWFNSLFTQHPWIAPIISTLLGPVIVFTLALVFGPCLLNRIAQFVKACLSTVNIMLLQQKQLT</sequence>
<evidence type="ECO:0000256" key="1">
    <source>
        <dbReference type="SAM" id="Phobius"/>
    </source>
</evidence>
<keyword evidence="1" id="KW-0472">Membrane</keyword>
<dbReference type="InterPro" id="IPR008981">
    <property type="entry name" value="FMuLV_rcpt-bd"/>
</dbReference>
<dbReference type="CDD" id="cd09851">
    <property type="entry name" value="HTLV-1-like_HR1-HR2"/>
    <property type="match status" value="1"/>
</dbReference>
<accession>A0A803W758</accession>
<dbReference type="AlphaFoldDB" id="A0A803W758"/>
<dbReference type="GeneTree" id="ENSGT00690000102286"/>
<evidence type="ECO:0008006" key="4">
    <source>
        <dbReference type="Google" id="ProtNLM"/>
    </source>
</evidence>
<dbReference type="SUPFAM" id="SSF58069">
    <property type="entry name" value="Virus ectodomain"/>
    <property type="match status" value="1"/>
</dbReference>
<proteinExistence type="predicted"/>
<dbReference type="Ensembl" id="ENSFALT00000024572.1">
    <property type="protein sequence ID" value="ENSFALP00000030814.1"/>
    <property type="gene ID" value="ENSFALG00000027180.1"/>
</dbReference>
<reference evidence="2 3" key="1">
    <citation type="journal article" date="2012" name="Nature">
        <title>The genomic landscape of species divergence in Ficedula flycatchers.</title>
        <authorList>
            <person name="Ellegren H."/>
            <person name="Smeds L."/>
            <person name="Burri R."/>
            <person name="Olason P.I."/>
            <person name="Backstrom N."/>
            <person name="Kawakami T."/>
            <person name="Kunstner A."/>
            <person name="Makinen H."/>
            <person name="Nadachowska-Brzyska K."/>
            <person name="Qvarnstrom A."/>
            <person name="Uebbing S."/>
            <person name="Wolf J.B."/>
        </authorList>
    </citation>
    <scope>NUCLEOTIDE SEQUENCE [LARGE SCALE GENOMIC DNA]</scope>
</reference>
<dbReference type="PANTHER" id="PTHR10424">
    <property type="entry name" value="VIRAL ENVELOPE PROTEIN"/>
    <property type="match status" value="1"/>
</dbReference>
<dbReference type="PANTHER" id="PTHR10424:SF82">
    <property type="entry name" value="ENVELOPE GLYCOPROTEIN-RELATED"/>
    <property type="match status" value="1"/>
</dbReference>
<dbReference type="SUPFAM" id="SSF49830">
    <property type="entry name" value="ENV polyprotein, receptor-binding domain"/>
    <property type="match status" value="1"/>
</dbReference>
<dbReference type="InterPro" id="IPR018154">
    <property type="entry name" value="TLV/ENV_coat_polyprotein"/>
</dbReference>
<name>A0A803W758_FICAL</name>
<protein>
    <recommendedName>
        <fullName evidence="4">Envelope glycoprotein</fullName>
    </recommendedName>
</protein>
<feature type="transmembrane region" description="Helical" evidence="1">
    <location>
        <begin position="473"/>
        <end position="494"/>
    </location>
</feature>
<keyword evidence="3" id="KW-1185">Reference proteome</keyword>
<organism evidence="2 3">
    <name type="scientific">Ficedula albicollis</name>
    <name type="common">Collared flycatcher</name>
    <name type="synonym">Muscicapa albicollis</name>
    <dbReference type="NCBI Taxonomy" id="59894"/>
    <lineage>
        <taxon>Eukaryota</taxon>
        <taxon>Metazoa</taxon>
        <taxon>Chordata</taxon>
        <taxon>Craniata</taxon>
        <taxon>Vertebrata</taxon>
        <taxon>Euteleostomi</taxon>
        <taxon>Archelosauria</taxon>
        <taxon>Archosauria</taxon>
        <taxon>Dinosauria</taxon>
        <taxon>Saurischia</taxon>
        <taxon>Theropoda</taxon>
        <taxon>Coelurosauria</taxon>
        <taxon>Aves</taxon>
        <taxon>Neognathae</taxon>
        <taxon>Neoaves</taxon>
        <taxon>Telluraves</taxon>
        <taxon>Australaves</taxon>
        <taxon>Passeriformes</taxon>
        <taxon>Muscicapidae</taxon>
        <taxon>Ficedula</taxon>
    </lineage>
</organism>
<keyword evidence="1" id="KW-1133">Transmembrane helix</keyword>
<dbReference type="Proteomes" id="UP000016665">
    <property type="component" value="Chromosome 18"/>
</dbReference>
<dbReference type="Gene3D" id="3.90.310.10">
    <property type="entry name" value="ENV polyprotein, receptor-binding domain"/>
    <property type="match status" value="1"/>
</dbReference>
<keyword evidence="1" id="KW-0812">Transmembrane</keyword>
<reference evidence="2" key="2">
    <citation type="submission" date="2025-08" db="UniProtKB">
        <authorList>
            <consortium name="Ensembl"/>
        </authorList>
    </citation>
    <scope>IDENTIFICATION</scope>
</reference>
<dbReference type="Gene3D" id="1.10.287.210">
    <property type="match status" value="1"/>
</dbReference>